<evidence type="ECO:0000313" key="15">
    <source>
        <dbReference type="Proteomes" id="UP000186817"/>
    </source>
</evidence>
<dbReference type="InterPro" id="IPR036910">
    <property type="entry name" value="HMG_box_dom_sf"/>
</dbReference>
<dbReference type="Gene3D" id="1.10.472.30">
    <property type="entry name" value="Transcription elongation factor S-II, central domain"/>
    <property type="match status" value="1"/>
</dbReference>
<dbReference type="Pfam" id="PF01150">
    <property type="entry name" value="GDA1_CD39"/>
    <property type="match status" value="1"/>
</dbReference>
<dbReference type="GO" id="GO:0003755">
    <property type="term" value="F:peptidyl-prolyl cis-trans isomerase activity"/>
    <property type="evidence" value="ECO:0007669"/>
    <property type="project" value="InterPro"/>
</dbReference>
<evidence type="ECO:0000256" key="10">
    <source>
        <dbReference type="SAM" id="MobiDB-lite"/>
    </source>
</evidence>
<feature type="compositionally biased region" description="Low complexity" evidence="10">
    <location>
        <begin position="499"/>
        <end position="509"/>
    </location>
</feature>
<organism evidence="14 15">
    <name type="scientific">Symbiodinium microadriaticum</name>
    <name type="common">Dinoflagellate</name>
    <name type="synonym">Zooxanthella microadriatica</name>
    <dbReference type="NCBI Taxonomy" id="2951"/>
    <lineage>
        <taxon>Eukaryota</taxon>
        <taxon>Sar</taxon>
        <taxon>Alveolata</taxon>
        <taxon>Dinophyceae</taxon>
        <taxon>Suessiales</taxon>
        <taxon>Symbiodiniaceae</taxon>
        <taxon>Symbiodinium</taxon>
    </lineage>
</organism>
<feature type="transmembrane region" description="Helical" evidence="11">
    <location>
        <begin position="772"/>
        <end position="794"/>
    </location>
</feature>
<gene>
    <name evidence="14" type="primary">SLC35B3</name>
    <name evidence="14" type="ORF">AK812_SmicGene35724</name>
</gene>
<feature type="transmembrane region" description="Helical" evidence="11">
    <location>
        <begin position="673"/>
        <end position="692"/>
    </location>
</feature>
<keyword evidence="4 11" id="KW-0812">Transmembrane</keyword>
<feature type="compositionally biased region" description="Basic residues" evidence="10">
    <location>
        <begin position="114"/>
        <end position="136"/>
    </location>
</feature>
<feature type="binding site" evidence="9">
    <location>
        <begin position="1034"/>
        <end position="1038"/>
    </location>
    <ligand>
        <name>ATP</name>
        <dbReference type="ChEBI" id="CHEBI:30616"/>
    </ligand>
</feature>
<feature type="region of interest" description="Disordered" evidence="10">
    <location>
        <begin position="457"/>
        <end position="521"/>
    </location>
</feature>
<dbReference type="InterPro" id="IPR036575">
    <property type="entry name" value="TFIIS_cen_dom_sf"/>
</dbReference>
<keyword evidence="3" id="KW-0813">Transport</keyword>
<dbReference type="InterPro" id="IPR037185">
    <property type="entry name" value="EmrE-like"/>
</dbReference>
<dbReference type="OrthoDB" id="6372431at2759"/>
<feature type="transmembrane region" description="Helical" evidence="11">
    <location>
        <begin position="699"/>
        <end position="719"/>
    </location>
</feature>
<evidence type="ECO:0000256" key="4">
    <source>
        <dbReference type="ARBA" id="ARBA00022692"/>
    </source>
</evidence>
<dbReference type="SUPFAM" id="SSF46942">
    <property type="entry name" value="Elongation factor TFIIS domain 2"/>
    <property type="match status" value="1"/>
</dbReference>
<dbReference type="GO" id="GO:0046964">
    <property type="term" value="F:3'-phosphoadenosine 5'-phosphosulfate transmembrane transporter activity"/>
    <property type="evidence" value="ECO:0007669"/>
    <property type="project" value="TreeGrafter"/>
</dbReference>
<evidence type="ECO:0000256" key="11">
    <source>
        <dbReference type="SAM" id="Phobius"/>
    </source>
</evidence>
<dbReference type="GO" id="GO:0005789">
    <property type="term" value="C:endoplasmic reticulum membrane"/>
    <property type="evidence" value="ECO:0007669"/>
    <property type="project" value="TreeGrafter"/>
</dbReference>
<feature type="region of interest" description="Disordered" evidence="10">
    <location>
        <begin position="106"/>
        <end position="142"/>
    </location>
</feature>
<dbReference type="GO" id="GO:0016787">
    <property type="term" value="F:hydrolase activity"/>
    <property type="evidence" value="ECO:0007669"/>
    <property type="project" value="UniProtKB-KW"/>
</dbReference>
<evidence type="ECO:0000256" key="9">
    <source>
        <dbReference type="PIRSR" id="PIRSR600407-2"/>
    </source>
</evidence>
<dbReference type="PRINTS" id="PR00153">
    <property type="entry name" value="CSAPPISMRASE"/>
</dbReference>
<dbReference type="InterPro" id="IPR000407">
    <property type="entry name" value="GDA1_CD39_NTPase"/>
</dbReference>
<dbReference type="EMBL" id="LSRX01001111">
    <property type="protein sequence ID" value="OLP83511.1"/>
    <property type="molecule type" value="Genomic_DNA"/>
</dbReference>
<evidence type="ECO:0000256" key="3">
    <source>
        <dbReference type="ARBA" id="ARBA00022448"/>
    </source>
</evidence>
<evidence type="ECO:0000259" key="12">
    <source>
        <dbReference type="PROSITE" id="PS50072"/>
    </source>
</evidence>
<dbReference type="Gene3D" id="2.40.100.10">
    <property type="entry name" value="Cyclophilin-like"/>
    <property type="match status" value="1"/>
</dbReference>
<dbReference type="PANTHER" id="PTHR10778">
    <property type="entry name" value="SOLUTE CARRIER FAMILY 35 MEMBER B"/>
    <property type="match status" value="1"/>
</dbReference>
<evidence type="ECO:0000256" key="1">
    <source>
        <dbReference type="ARBA" id="ARBA00004141"/>
    </source>
</evidence>
<keyword evidence="9" id="KW-0067">ATP-binding</keyword>
<comment type="subcellular location">
    <subcellularLocation>
        <location evidence="1">Membrane</location>
        <topology evidence="1">Multi-pass membrane protein</topology>
    </subcellularLocation>
</comment>
<feature type="transmembrane region" description="Helical" evidence="11">
    <location>
        <begin position="825"/>
        <end position="842"/>
    </location>
</feature>
<dbReference type="PROSITE" id="PS51321">
    <property type="entry name" value="TFIIS_CENTRAL"/>
    <property type="match status" value="1"/>
</dbReference>
<evidence type="ECO:0000256" key="7">
    <source>
        <dbReference type="ARBA" id="ARBA00023136"/>
    </source>
</evidence>
<accession>A0A1Q9CKR1</accession>
<dbReference type="Pfam" id="PF08449">
    <property type="entry name" value="UAA"/>
    <property type="match status" value="1"/>
</dbReference>
<dbReference type="PANTHER" id="PTHR10778:SF8">
    <property type="entry name" value="ADENOSINE 3'-PHOSPHO 5'-PHOSPHOSULFATE TRANSPORTER 2"/>
    <property type="match status" value="1"/>
</dbReference>
<dbReference type="InterPro" id="IPR002130">
    <property type="entry name" value="Cyclophilin-type_PPIase_dom"/>
</dbReference>
<feature type="domain" description="TFIIS central" evidence="13">
    <location>
        <begin position="347"/>
        <end position="457"/>
    </location>
</feature>
<keyword evidence="9" id="KW-0547">Nucleotide-binding</keyword>
<evidence type="ECO:0000256" key="2">
    <source>
        <dbReference type="ARBA" id="ARBA00009283"/>
    </source>
</evidence>
<proteinExistence type="inferred from homology"/>
<evidence type="ECO:0000256" key="6">
    <source>
        <dbReference type="ARBA" id="ARBA00022989"/>
    </source>
</evidence>
<feature type="transmembrane region" description="Helical" evidence="11">
    <location>
        <begin position="587"/>
        <end position="605"/>
    </location>
</feature>
<comment type="caution">
    <text evidence="14">The sequence shown here is derived from an EMBL/GenBank/DDBJ whole genome shotgun (WGS) entry which is preliminary data.</text>
</comment>
<dbReference type="InterPro" id="IPR029000">
    <property type="entry name" value="Cyclophilin-like_dom_sf"/>
</dbReference>
<keyword evidence="7 11" id="KW-0472">Membrane</keyword>
<dbReference type="CDD" id="cd24003">
    <property type="entry name" value="ASKHA_NBD_GDA1_CD39_NTPase"/>
    <property type="match status" value="1"/>
</dbReference>
<keyword evidence="6 11" id="KW-1133">Transmembrane helix</keyword>
<evidence type="ECO:0000259" key="13">
    <source>
        <dbReference type="PROSITE" id="PS51321"/>
    </source>
</evidence>
<dbReference type="Gene3D" id="3.30.420.40">
    <property type="match status" value="1"/>
</dbReference>
<comment type="similarity">
    <text evidence="2">Belongs to the GDA1/CD39 NTPase family.</text>
</comment>
<dbReference type="SMART" id="SM00510">
    <property type="entry name" value="TFS2M"/>
    <property type="match status" value="1"/>
</dbReference>
<evidence type="ECO:0000256" key="8">
    <source>
        <dbReference type="PIRSR" id="PIRSR600407-1"/>
    </source>
</evidence>
<evidence type="ECO:0000313" key="14">
    <source>
        <dbReference type="EMBL" id="OLP83511.1"/>
    </source>
</evidence>
<feature type="region of interest" description="Disordered" evidence="10">
    <location>
        <begin position="29"/>
        <end position="60"/>
    </location>
</feature>
<dbReference type="Gene3D" id="1.10.30.10">
    <property type="entry name" value="High mobility group box domain"/>
    <property type="match status" value="1"/>
</dbReference>
<protein>
    <submittedName>
        <fullName evidence="14">Adenosine 3'-phospho 5'-phosphosulfate transporter 2</fullName>
    </submittedName>
</protein>
<dbReference type="GO" id="GO:0006351">
    <property type="term" value="P:DNA-templated transcription"/>
    <property type="evidence" value="ECO:0007669"/>
    <property type="project" value="InterPro"/>
</dbReference>
<dbReference type="InterPro" id="IPR013657">
    <property type="entry name" value="SCL35B1-4/HUT1"/>
</dbReference>
<keyword evidence="15" id="KW-1185">Reference proteome</keyword>
<dbReference type="InterPro" id="IPR003618">
    <property type="entry name" value="TFIIS_cen_dom"/>
</dbReference>
<dbReference type="GO" id="GO:0005524">
    <property type="term" value="F:ATP binding"/>
    <property type="evidence" value="ECO:0007669"/>
    <property type="project" value="UniProtKB-KW"/>
</dbReference>
<reference evidence="14 15" key="1">
    <citation type="submission" date="2016-02" db="EMBL/GenBank/DDBJ databases">
        <title>Genome analysis of coral dinoflagellate symbionts highlights evolutionary adaptations to a symbiotic lifestyle.</title>
        <authorList>
            <person name="Aranda M."/>
            <person name="Li Y."/>
            <person name="Liew Y.J."/>
            <person name="Baumgarten S."/>
            <person name="Simakov O."/>
            <person name="Wilson M."/>
            <person name="Piel J."/>
            <person name="Ashoor H."/>
            <person name="Bougouffa S."/>
            <person name="Bajic V.B."/>
            <person name="Ryu T."/>
            <person name="Ravasi T."/>
            <person name="Bayer T."/>
            <person name="Micklem G."/>
            <person name="Kim H."/>
            <person name="Bhak J."/>
            <person name="Lajeunesse T.C."/>
            <person name="Voolstra C.R."/>
        </authorList>
    </citation>
    <scope>NUCLEOTIDE SEQUENCE [LARGE SCALE GENOMIC DNA]</scope>
    <source>
        <strain evidence="14 15">CCMP2467</strain>
    </source>
</reference>
<evidence type="ECO:0000256" key="5">
    <source>
        <dbReference type="ARBA" id="ARBA00022801"/>
    </source>
</evidence>
<dbReference type="Pfam" id="PF07500">
    <property type="entry name" value="TFIIS_M"/>
    <property type="match status" value="1"/>
</dbReference>
<dbReference type="Pfam" id="PF00160">
    <property type="entry name" value="Pro_isomerase"/>
    <property type="match status" value="1"/>
</dbReference>
<feature type="active site" description="Proton acceptor" evidence="8">
    <location>
        <position position="1001"/>
    </location>
</feature>
<dbReference type="Proteomes" id="UP000186817">
    <property type="component" value="Unassembled WGS sequence"/>
</dbReference>
<sequence length="1620" mass="176864">MPPYEIVEADPKTDPIYEVAEDNKFYKDLAAPTSPTKEPPQEAEDVEATKNADNDCINKTPAPTDAKAFVFGALSAGPWPTAMGLEESSSDDSRELIGLLVNAMGRRKEAKASKPNRRITKKTSPKKVAKAKKKDKSKKEGSNAKSAYHYFLTSQRKDVLSRADIEDTPLNFERSAKAVAAAWQGLSKIQREPFDRCAALDRTRRDLGKMKGAKLKVSNELTGLVKAAVEALAQTPSADSCSAGRKAAEDVVASLEALDSRLCNAGRAAAAAGLRNGASGVMLAAGAVGPAVGGRLTAIIRKWSSAPAPKRKAPKQAQQPPPKSAASQASPGPGSGDGEGTLEGDYLRSRVVGMLMRTAGQKLGKAHLETCRRIEASLYHKFGQNLKEYRQRARSLSVNLSKAENRLLEKVCEGSLQPSELAGLTGEDLAPEAVRIAREMERQRHFREEVHLTAAHPKTKHELFVRRRDSDERLTTPAAPAPQEASTSEAMVLMDEESSSSSSSSSASDSDSDCEPLECSSNNLRPASSRVKINQMELRLWLLGLPLHRVCAESLSQLFLLASIVLSCSVCLAGLQERVLYVPGFRYTGWLALITSVSYTGFSLVERRCEADRQLHGSANDYLKLSLLTMCGMYCTNFSLHYLSYPLRVVFKSSKLIPVMVLSVLYLKKRYTVSQYMAVVLLTAGVIVFTLGDAKGKALFDPVGIVFICVGSLADAMAASYEEKRFFVQMGCSANEVVLFSNLLGSVWAVIASLLTGELLSAVRHSADHWETVPMIVFASLFGYVAQSGVLLLIKHFGATVSEIVKSCRKVTTICVSFLVFGKPWNGYHMAGLLLFVCSVSAERFGAGGSSRRFAVLLLTSSSFIVLRFLAGGFGPSAFSVVIDAGSAGTRLNVFRFDAWTMKLLDIDGRAQVFLEEEPGISDLFENASALQQQMERLLDAAVAAVPHAQRGVTPLSVRATTSLEQLDMDQVQDLMEGMKHIVSHAGFKDGGVQAMSGDAEAAAEWLTVNMLMSVFKPGMQGVRDPVAVMDLGGATLQMAYYLADHDVSRAKRQLLDAYIQRINLPFGSGNVHVYRHSYIGYGLITAKVKSFKHAEKAGFALERHPCLPHAARASMRDYRTQLEAKGALDKPACVELVDYLLRKDLPCLQEPGRKEQFLGRASNPAFGNCSFAGVWAGPGTGQHATLAAYLRPKKSSWIALLKDDWTRWTRGQEGGPRAGCKEAAASTCAPFPVSWYGKIQEPTFQKLKAAVDFLSSEQETVEATVEGFFETQYEQHLKHLVAKYGGSFTQAKPSAPLIFAEAEEKIMYFRSEKTFLDWAALTYKYEDNTSFTLYRRAGVKSIKASKEQTGRSYCALTVAIGDEPKETVQLELFDEESPELAKNFMQLLSSPKFDGHPIHRVKPGCWVQAGDLVDGSGRHSEAAGGGQLKHESFHVPHDRPGLLGMCCHGKDTLGSQFYITLRELPFLDGKFCVIGRVIGGMRTMIRIGKMATMNDRSQRVVLKSYFYDRMRDASVIAPGVLSAPVQAGTFAVQADRACSAAAQSIEALAQEFPGLSKERLLWLCFDLTFQARILLNGLGFPEAKELLVVKKLLHNDLQMEASWALGHAMSQLISRELPA</sequence>
<dbReference type="GO" id="GO:0000139">
    <property type="term" value="C:Golgi membrane"/>
    <property type="evidence" value="ECO:0007669"/>
    <property type="project" value="TreeGrafter"/>
</dbReference>
<feature type="domain" description="PPIase cyclophilin-type" evidence="12">
    <location>
        <begin position="1356"/>
        <end position="1518"/>
    </location>
</feature>
<name>A0A1Q9CKR1_SYMMI</name>
<dbReference type="PROSITE" id="PS50072">
    <property type="entry name" value="CSA_PPIASE_2"/>
    <property type="match status" value="1"/>
</dbReference>
<dbReference type="SUPFAM" id="SSF50891">
    <property type="entry name" value="Cyclophilin-like"/>
    <property type="match status" value="1"/>
</dbReference>
<keyword evidence="5" id="KW-0378">Hydrolase</keyword>
<dbReference type="Gene3D" id="3.30.420.150">
    <property type="entry name" value="Exopolyphosphatase. Domain 2"/>
    <property type="match status" value="1"/>
</dbReference>
<dbReference type="SUPFAM" id="SSF103481">
    <property type="entry name" value="Multidrug resistance efflux transporter EmrE"/>
    <property type="match status" value="1"/>
</dbReference>
<feature type="region of interest" description="Disordered" evidence="10">
    <location>
        <begin position="305"/>
        <end position="343"/>
    </location>
</feature>
<feature type="compositionally biased region" description="Basic and acidic residues" evidence="10">
    <location>
        <begin position="460"/>
        <end position="474"/>
    </location>
</feature>
<feature type="transmembrane region" description="Helical" evidence="11">
    <location>
        <begin position="739"/>
        <end position="760"/>
    </location>
</feature>